<dbReference type="Gene3D" id="6.20.210.20">
    <property type="entry name" value="THAP domain"/>
    <property type="match status" value="1"/>
</dbReference>
<dbReference type="SUPFAM" id="SSF57716">
    <property type="entry name" value="Glucocorticoid receptor-like (DNA-binding domain)"/>
    <property type="match status" value="1"/>
</dbReference>
<dbReference type="PANTHER" id="PTHR46600">
    <property type="entry name" value="THAP DOMAIN-CONTAINING"/>
    <property type="match status" value="1"/>
</dbReference>
<evidence type="ECO:0000256" key="4">
    <source>
        <dbReference type="ARBA" id="ARBA00022771"/>
    </source>
</evidence>
<evidence type="ECO:0000256" key="11">
    <source>
        <dbReference type="ARBA" id="ARBA00023306"/>
    </source>
</evidence>
<evidence type="ECO:0000256" key="1">
    <source>
        <dbReference type="ARBA" id="ARBA00004642"/>
    </source>
</evidence>
<keyword evidence="6" id="KW-0805">Transcription regulation</keyword>
<gene>
    <name evidence="14" type="primary">Thap2_0</name>
    <name evidence="14" type="ORF">g.3709</name>
</gene>
<dbReference type="PANTHER" id="PTHR46600:SF1">
    <property type="entry name" value="THAP DOMAIN-CONTAINING PROTEIN 1"/>
    <property type="match status" value="1"/>
</dbReference>
<dbReference type="PROSITE" id="PS50950">
    <property type="entry name" value="ZF_THAP"/>
    <property type="match status" value="1"/>
</dbReference>
<dbReference type="Pfam" id="PF05485">
    <property type="entry name" value="THAP"/>
    <property type="match status" value="1"/>
</dbReference>
<dbReference type="GO" id="GO:0008270">
    <property type="term" value="F:zinc ion binding"/>
    <property type="evidence" value="ECO:0007669"/>
    <property type="project" value="UniProtKB-KW"/>
</dbReference>
<accession>A0A2S2NTZ3</accession>
<evidence type="ECO:0000256" key="3">
    <source>
        <dbReference type="ARBA" id="ARBA00022723"/>
    </source>
</evidence>
<keyword evidence="10" id="KW-0539">Nucleus</keyword>
<keyword evidence="8 12" id="KW-0238">DNA-binding</keyword>
<evidence type="ECO:0000256" key="7">
    <source>
        <dbReference type="ARBA" id="ARBA00023054"/>
    </source>
</evidence>
<name>A0A2S2NTZ3_SCHGA</name>
<comment type="similarity">
    <text evidence="2">Belongs to the THAP1 family.</text>
</comment>
<evidence type="ECO:0000256" key="9">
    <source>
        <dbReference type="ARBA" id="ARBA00023163"/>
    </source>
</evidence>
<feature type="domain" description="THAP-type" evidence="13">
    <location>
        <begin position="1"/>
        <end position="83"/>
    </location>
</feature>
<evidence type="ECO:0000256" key="5">
    <source>
        <dbReference type="ARBA" id="ARBA00022833"/>
    </source>
</evidence>
<evidence type="ECO:0000256" key="8">
    <source>
        <dbReference type="ARBA" id="ARBA00023125"/>
    </source>
</evidence>
<keyword evidence="4 12" id="KW-0863">Zinc-finger</keyword>
<dbReference type="AlphaFoldDB" id="A0A2S2NTZ3"/>
<dbReference type="GO" id="GO:0005654">
    <property type="term" value="C:nucleoplasm"/>
    <property type="evidence" value="ECO:0007669"/>
    <property type="project" value="UniProtKB-SubCell"/>
</dbReference>
<evidence type="ECO:0000256" key="2">
    <source>
        <dbReference type="ARBA" id="ARBA00006177"/>
    </source>
</evidence>
<comment type="subcellular location">
    <subcellularLocation>
        <location evidence="1">Nucleus</location>
        <location evidence="1">Nucleoplasm</location>
    </subcellularLocation>
</comment>
<organism evidence="14">
    <name type="scientific">Schizaphis graminum</name>
    <name type="common">Green bug aphid</name>
    <dbReference type="NCBI Taxonomy" id="13262"/>
    <lineage>
        <taxon>Eukaryota</taxon>
        <taxon>Metazoa</taxon>
        <taxon>Ecdysozoa</taxon>
        <taxon>Arthropoda</taxon>
        <taxon>Hexapoda</taxon>
        <taxon>Insecta</taxon>
        <taxon>Pterygota</taxon>
        <taxon>Neoptera</taxon>
        <taxon>Paraneoptera</taxon>
        <taxon>Hemiptera</taxon>
        <taxon>Sternorrhyncha</taxon>
        <taxon>Aphidomorpha</taxon>
        <taxon>Aphidoidea</taxon>
        <taxon>Aphididae</taxon>
        <taxon>Aphidini</taxon>
        <taxon>Schizaphis</taxon>
    </lineage>
</organism>
<evidence type="ECO:0000256" key="10">
    <source>
        <dbReference type="ARBA" id="ARBA00023242"/>
    </source>
</evidence>
<evidence type="ECO:0000259" key="13">
    <source>
        <dbReference type="PROSITE" id="PS50950"/>
    </source>
</evidence>
<dbReference type="SMART" id="SM00692">
    <property type="entry name" value="DM3"/>
    <property type="match status" value="1"/>
</dbReference>
<keyword evidence="5" id="KW-0862">Zinc</keyword>
<dbReference type="InterPro" id="IPR006612">
    <property type="entry name" value="THAP_Znf"/>
</dbReference>
<evidence type="ECO:0000313" key="14">
    <source>
        <dbReference type="EMBL" id="MBY20624.1"/>
    </source>
</evidence>
<protein>
    <submittedName>
        <fullName evidence="14">THAP domain-containing protein 2</fullName>
    </submittedName>
</protein>
<dbReference type="InterPro" id="IPR026516">
    <property type="entry name" value="THAP1/10"/>
</dbReference>
<keyword evidence="9" id="KW-0804">Transcription</keyword>
<dbReference type="GO" id="GO:0043565">
    <property type="term" value="F:sequence-specific DNA binding"/>
    <property type="evidence" value="ECO:0007669"/>
    <property type="project" value="InterPro"/>
</dbReference>
<dbReference type="SMART" id="SM00980">
    <property type="entry name" value="THAP"/>
    <property type="match status" value="1"/>
</dbReference>
<dbReference type="EMBL" id="GGMR01008005">
    <property type="protein sequence ID" value="MBY20624.1"/>
    <property type="molecule type" value="Transcribed_RNA"/>
</dbReference>
<reference evidence="14" key="1">
    <citation type="submission" date="2018-04" db="EMBL/GenBank/DDBJ databases">
        <title>Transcriptome of Schizaphis graminum biotype I.</title>
        <authorList>
            <person name="Scully E.D."/>
            <person name="Geib S.M."/>
            <person name="Palmer N.A."/>
            <person name="Koch K."/>
            <person name="Bradshaw J."/>
            <person name="Heng-Moss T."/>
            <person name="Sarath G."/>
        </authorList>
    </citation>
    <scope>NUCLEOTIDE SEQUENCE</scope>
</reference>
<keyword evidence="7" id="KW-0175">Coiled coil</keyword>
<keyword evidence="11" id="KW-0131">Cell cycle</keyword>
<proteinExistence type="inferred from homology"/>
<sequence>MPSCFICGRSRNGKSNVKNITFHKFPNNERIREKWLNFVRENNLLTNKITKFSVICSSHFDEKNFINYKRTRLLEKEAVPYIIISRAKYAKVNCPEFATIPSTSTNEVKTCTSNNSKMSVQSNIKTLVKVSNNIQVDGIIPFDECSHNDSTTVNIIQQSVKKNVKSSYIEASKPNETDTPNRTFLKHGISALSSELLIKSKKLKLLSQTVRRQRKKIASMKQILLQLKNKNLINIDEIEILMENFDSQSMCKV</sequence>
<keyword evidence="3" id="KW-0479">Metal-binding</keyword>
<evidence type="ECO:0000256" key="12">
    <source>
        <dbReference type="PROSITE-ProRule" id="PRU00309"/>
    </source>
</evidence>
<dbReference type="InterPro" id="IPR038441">
    <property type="entry name" value="THAP_Znf_sf"/>
</dbReference>
<evidence type="ECO:0000256" key="6">
    <source>
        <dbReference type="ARBA" id="ARBA00023015"/>
    </source>
</evidence>